<dbReference type="PANTHER" id="PTHR10039">
    <property type="entry name" value="AMELOGENIN"/>
    <property type="match status" value="1"/>
</dbReference>
<evidence type="ECO:0000256" key="2">
    <source>
        <dbReference type="SAM" id="MobiDB-lite"/>
    </source>
</evidence>
<dbReference type="Proteomes" id="UP001140091">
    <property type="component" value="Unassembled WGS sequence"/>
</dbReference>
<dbReference type="InterPro" id="IPR027417">
    <property type="entry name" value="P-loop_NTPase"/>
</dbReference>
<dbReference type="OrthoDB" id="4760524at2759"/>
<dbReference type="PANTHER" id="PTHR10039:SF14">
    <property type="entry name" value="NACHT DOMAIN-CONTAINING PROTEIN"/>
    <property type="match status" value="1"/>
</dbReference>
<reference evidence="4" key="1">
    <citation type="submission" date="2022-06" db="EMBL/GenBank/DDBJ databases">
        <title>Genome Sequence of Candolleomyces eurysporus.</title>
        <authorList>
            <person name="Buettner E."/>
        </authorList>
    </citation>
    <scope>NUCLEOTIDE SEQUENCE</scope>
    <source>
        <strain evidence="4">VTCC 930004</strain>
    </source>
</reference>
<evidence type="ECO:0000259" key="3">
    <source>
        <dbReference type="Pfam" id="PF24883"/>
    </source>
</evidence>
<dbReference type="InterPro" id="IPR056884">
    <property type="entry name" value="NPHP3-like_N"/>
</dbReference>
<dbReference type="Pfam" id="PF24883">
    <property type="entry name" value="NPHP3_N"/>
    <property type="match status" value="1"/>
</dbReference>
<organism evidence="4 5">
    <name type="scientific">Candolleomyces eurysporus</name>
    <dbReference type="NCBI Taxonomy" id="2828524"/>
    <lineage>
        <taxon>Eukaryota</taxon>
        <taxon>Fungi</taxon>
        <taxon>Dikarya</taxon>
        <taxon>Basidiomycota</taxon>
        <taxon>Agaricomycotina</taxon>
        <taxon>Agaricomycetes</taxon>
        <taxon>Agaricomycetidae</taxon>
        <taxon>Agaricales</taxon>
        <taxon>Agaricineae</taxon>
        <taxon>Psathyrellaceae</taxon>
        <taxon>Candolleomyces</taxon>
    </lineage>
</organism>
<name>A0A9W8JCQ0_9AGAR</name>
<feature type="region of interest" description="Disordered" evidence="2">
    <location>
        <begin position="126"/>
        <end position="157"/>
    </location>
</feature>
<feature type="domain" description="Nephrocystin 3-like N-terminal" evidence="3">
    <location>
        <begin position="162"/>
        <end position="322"/>
    </location>
</feature>
<keyword evidence="5" id="KW-1185">Reference proteome</keyword>
<dbReference type="Gene3D" id="3.40.50.300">
    <property type="entry name" value="P-loop containing nucleotide triphosphate hydrolases"/>
    <property type="match status" value="1"/>
</dbReference>
<comment type="caution">
    <text evidence="4">The sequence shown here is derived from an EMBL/GenBank/DDBJ whole genome shotgun (WGS) entry which is preliminary data.</text>
</comment>
<dbReference type="AlphaFoldDB" id="A0A9W8JCQ0"/>
<keyword evidence="1" id="KW-0677">Repeat</keyword>
<evidence type="ECO:0000313" key="4">
    <source>
        <dbReference type="EMBL" id="KAJ2932310.1"/>
    </source>
</evidence>
<evidence type="ECO:0000313" key="5">
    <source>
        <dbReference type="Proteomes" id="UP001140091"/>
    </source>
</evidence>
<feature type="non-terminal residue" evidence="4">
    <location>
        <position position="705"/>
    </location>
</feature>
<proteinExistence type="predicted"/>
<dbReference type="EMBL" id="JANBPK010000775">
    <property type="protein sequence ID" value="KAJ2932310.1"/>
    <property type="molecule type" value="Genomic_DNA"/>
</dbReference>
<protein>
    <recommendedName>
        <fullName evidence="3">Nephrocystin 3-like N-terminal domain-containing protein</fullName>
    </recommendedName>
</protein>
<dbReference type="SUPFAM" id="SSF52540">
    <property type="entry name" value="P-loop containing nucleoside triphosphate hydrolases"/>
    <property type="match status" value="1"/>
</dbReference>
<gene>
    <name evidence="4" type="ORF">H1R20_g4784</name>
</gene>
<sequence length="705" mass="78833">MSSARQSNSCLPATFTSASASISHFPSTIPFDSILPPYPHRLAGMPPQSTYFNGASHFQIDHQTINSAAGNQYFLSGGQDLSLRLNPILDASHTRNRNTSPPDSECFPGTREAVITEITTWADAAMDSTWSPETGNKETLSDSEDGTDSASSDGSDNMVVDRATPHIYWLHGFAGCGKSAISLKVAQIYSGSGRLLASYFFFRGAGDRSTMRRFAVTLASQLAAALPATAPLIEAAVKAEPGLLTSHVSLATQLDRLILSPFQSVINEGVPEETLAKGPFLIVIDGLDECEDKRGVEEFIDHLLSFFEEHPTIPLRVFIASRVEQHIRACLETEGVVLGNLDSHSAENDVEKFLQASFRTAAKKDRVIRAFVRARGAWPTKSDMDKLIEHIGGSFVLASTIFKYIVQPATEEDPTTPMDRLPRTLEMNGLDGLYTQTLARSQNLPHFCNIISTIALLWEPLPIVGISDLLGIDTFEVVRVLLNLQAVIHVPGTDEEGKVTLCHTSLRDFLTTESRSGSFFVPPSFHLRLSFYCFSFIFEKSSRRAYNYALWRIDDHWRSFAESEDCDFINEIERFKTFRPLLINRLQYHSFLCSVFFYTIFFKKSPFDNLYLLTECTNHLALAAECSDPRIRPWLEKQLVYLMVDWHSPAIEFTEHTYETIRHDLQRASVALHTNFSETLEHQTTSSGAERNHVIDPVRALNPEV</sequence>
<evidence type="ECO:0000256" key="1">
    <source>
        <dbReference type="ARBA" id="ARBA00022737"/>
    </source>
</evidence>
<accession>A0A9W8JCQ0</accession>